<evidence type="ECO:0000256" key="1">
    <source>
        <dbReference type="SAM" id="MobiDB-lite"/>
    </source>
</evidence>
<reference evidence="3" key="1">
    <citation type="journal article" date="2019" name="Int. J. Syst. Evol. Microbiol.">
        <title>The Global Catalogue of Microorganisms (GCM) 10K type strain sequencing project: providing services to taxonomists for standard genome sequencing and annotation.</title>
        <authorList>
            <consortium name="The Broad Institute Genomics Platform"/>
            <consortium name="The Broad Institute Genome Sequencing Center for Infectious Disease"/>
            <person name="Wu L."/>
            <person name="Ma J."/>
        </authorList>
    </citation>
    <scope>NUCLEOTIDE SEQUENCE [LARGE SCALE GENOMIC DNA]</scope>
    <source>
        <strain evidence="3">IBRC-M 10703</strain>
    </source>
</reference>
<feature type="region of interest" description="Disordered" evidence="1">
    <location>
        <begin position="70"/>
        <end position="91"/>
    </location>
</feature>
<dbReference type="RefSeq" id="WP_379498043.1">
    <property type="nucleotide sequence ID" value="NZ_JBHSAO010000016.1"/>
</dbReference>
<evidence type="ECO:0000313" key="3">
    <source>
        <dbReference type="Proteomes" id="UP001595772"/>
    </source>
</evidence>
<dbReference type="EMBL" id="JBHSAO010000016">
    <property type="protein sequence ID" value="MFC4025553.1"/>
    <property type="molecule type" value="Genomic_DNA"/>
</dbReference>
<comment type="caution">
    <text evidence="2">The sequence shown here is derived from an EMBL/GenBank/DDBJ whole genome shotgun (WGS) entry which is preliminary data.</text>
</comment>
<accession>A0ABV8H134</accession>
<organism evidence="2 3">
    <name type="scientific">Oceanobacillus longus</name>
    <dbReference type="NCBI Taxonomy" id="930120"/>
    <lineage>
        <taxon>Bacteria</taxon>
        <taxon>Bacillati</taxon>
        <taxon>Bacillota</taxon>
        <taxon>Bacilli</taxon>
        <taxon>Bacillales</taxon>
        <taxon>Bacillaceae</taxon>
        <taxon>Oceanobacillus</taxon>
    </lineage>
</organism>
<protein>
    <recommendedName>
        <fullName evidence="4">GIY-YIG domain-containing protein</fullName>
    </recommendedName>
</protein>
<sequence length="202" mass="22824">MMGFFDVVGKIASAVIEESSKKQAELQRKANRQVQTYERKVNAAQRSDKMKDAAYAKKVNEAKAKLNQIKGNQRGKSTNSGSPRSVETGSTSLKSMANPFLYLNKPGVYILKMDGSIKKVGSAKIGVQKRMQQYYGLNQHCGLNQHINENNRDRIQMIFQHCPVNKCDELESKLFDKHGGVQAMPWAVRRPQNSDDTYRLKI</sequence>
<gene>
    <name evidence="2" type="ORF">ACFOUV_17375</name>
</gene>
<keyword evidence="3" id="KW-1185">Reference proteome</keyword>
<evidence type="ECO:0000313" key="2">
    <source>
        <dbReference type="EMBL" id="MFC4025553.1"/>
    </source>
</evidence>
<evidence type="ECO:0008006" key="4">
    <source>
        <dbReference type="Google" id="ProtNLM"/>
    </source>
</evidence>
<proteinExistence type="predicted"/>
<dbReference type="Proteomes" id="UP001595772">
    <property type="component" value="Unassembled WGS sequence"/>
</dbReference>
<name>A0ABV8H134_9BACI</name>